<gene>
    <name evidence="9" type="ORF">H1P_110034</name>
</gene>
<dbReference type="InterPro" id="IPR003995">
    <property type="entry name" value="RTX_toxin_determinant-A"/>
</dbReference>
<evidence type="ECO:0000313" key="10">
    <source>
        <dbReference type="Proteomes" id="UP000320055"/>
    </source>
</evidence>
<dbReference type="OrthoDB" id="9816120at2"/>
<dbReference type="SUPFAM" id="SSF51120">
    <property type="entry name" value="beta-Roll"/>
    <property type="match status" value="2"/>
</dbReference>
<dbReference type="GO" id="GO:0005576">
    <property type="term" value="C:extracellular region"/>
    <property type="evidence" value="ECO:0007669"/>
    <property type="project" value="InterPro"/>
</dbReference>
<dbReference type="PROSITE" id="PS00330">
    <property type="entry name" value="HEMOLYSIN_CALCIUM"/>
    <property type="match status" value="4"/>
</dbReference>
<protein>
    <recommendedName>
        <fullName evidence="8">ASPIC/UnbV domain-containing protein</fullName>
    </recommendedName>
</protein>
<dbReference type="SUPFAM" id="SSF69318">
    <property type="entry name" value="Integrin alpha N-terminal domain"/>
    <property type="match status" value="2"/>
</dbReference>
<organism evidence="9 10">
    <name type="scientific">Hyella patelloides LEGE 07179</name>
    <dbReference type="NCBI Taxonomy" id="945734"/>
    <lineage>
        <taxon>Bacteria</taxon>
        <taxon>Bacillati</taxon>
        <taxon>Cyanobacteriota</taxon>
        <taxon>Cyanophyceae</taxon>
        <taxon>Pleurocapsales</taxon>
        <taxon>Hyellaceae</taxon>
        <taxon>Hyella</taxon>
    </lineage>
</organism>
<dbReference type="InterPro" id="IPR001343">
    <property type="entry name" value="Hemolysn_Ca-bd"/>
</dbReference>
<keyword evidence="2" id="KW-0800">Toxin</keyword>
<dbReference type="PANTHER" id="PTHR16026:SF0">
    <property type="entry name" value="CARTILAGE ACIDIC PROTEIN 1"/>
    <property type="match status" value="1"/>
</dbReference>
<dbReference type="Gene3D" id="2.150.10.10">
    <property type="entry name" value="Serralysin-like metalloprotease, C-terminal"/>
    <property type="match status" value="2"/>
</dbReference>
<dbReference type="PANTHER" id="PTHR16026">
    <property type="entry name" value="CARTILAGE ACIDIC PROTEIN 1"/>
    <property type="match status" value="1"/>
</dbReference>
<dbReference type="AlphaFoldDB" id="A0A563VJH0"/>
<dbReference type="GO" id="GO:0005509">
    <property type="term" value="F:calcium ion binding"/>
    <property type="evidence" value="ECO:0007669"/>
    <property type="project" value="InterPro"/>
</dbReference>
<sequence length="1002" mass="105341">MALNQNTFREVSDSAGIVWSRQRGDEAFTVNWTDLNNDGNPDLWVGGHGYNGSSQAFPDGKVPYRYLNNGDGTFTLDNSDFRRGSGGDIHASTIIDFDNDGDQDVFSSAGGQLGAGGGQPNLFFVNNGGNLQNQANSRGLEYTIGRGRSSLWFDGNGDGLLDVLFLNATRADGEGGTAFFQQRPNGTFFNASAQVGLDVTEPSRYAQLADLNGDGGVELLIQGTYNFPLKVYDISSNSTWQDITSDFDNLQAALEDAPSDTTEDFIDTTAPRDSVIGDFNNDGFNDIFVVRSRTDVLASNVFQGSDSIVSADLLLQGESEIGFSFQTGGDIAVDVFNFVGTAANLDPSEVFIGSSGRNPSNAELAAFTDTEGALKETANVVNTDVPNFVLSPDDNSTIGITEDRSQKGLYIGYEPGSQTWEVLLSSPNNENIQVAIDSTQSIFNLNSTGFDTPEDFADLNGVPDVLWIYNPDTGRYEDRSAAAGVNNNTMAQSTVSGDFDNDGDLDLYLANANPTFNEPNILYDNQGDGTFVTVPQAGGAAGETVGPHRLDFEVGQRIAVADYDNNGFLDIFAGSTTDRSSAGTTYLGSPSQLFSNSGNDNNWLIVDLEGTESNRDGIGARVFLTTPDGQTQLREQNSGIHHFAQSSQRIHFGLGDNSSIESLVIEWPSGTRQEFNNISDLNRVISITEDGDIGEPGGPDPSAGDDSLTGTDVGDFLSGGDGNDTVIGLKGPDTLNGDNGNDSLDGGGNNDSLNGGNDDDILEGGEGGDTLVGEAGNDLLDGEGGSDILEGGEGNDTLNGGNGDDTITGGSGTDIVTESGNVDFTLTNDRLVARGTDTLSEIEQVSLTGGGSGNTLNAANTSLEVTLFGAGGPDILLGGSSDDVLTGGSGADTIVGGAGNDLFTYNSISDRNDRIVDFQSGSDTLNFSAAGFGSDLTPDNFLSADRFTIGISANDESDRFIYNNGDGRLFYDADGNGSENKILITRLEDAPTISNTDIFITA</sequence>
<evidence type="ECO:0000256" key="1">
    <source>
        <dbReference type="ARBA" id="ARBA00004370"/>
    </source>
</evidence>
<dbReference type="GO" id="GO:0090729">
    <property type="term" value="F:toxin activity"/>
    <property type="evidence" value="ECO:0007669"/>
    <property type="project" value="UniProtKB-KW"/>
</dbReference>
<evidence type="ECO:0000256" key="5">
    <source>
        <dbReference type="ARBA" id="ARBA00023026"/>
    </source>
</evidence>
<keyword evidence="10" id="KW-1185">Reference proteome</keyword>
<dbReference type="Pfam" id="PF13517">
    <property type="entry name" value="FG-GAP_3"/>
    <property type="match status" value="3"/>
</dbReference>
<evidence type="ECO:0000256" key="4">
    <source>
        <dbReference type="ARBA" id="ARBA00022737"/>
    </source>
</evidence>
<dbReference type="PRINTS" id="PR01488">
    <property type="entry name" value="RTXTOXINA"/>
</dbReference>
<keyword evidence="5" id="KW-0843">Virulence</keyword>
<evidence type="ECO:0000256" key="6">
    <source>
        <dbReference type="ARBA" id="ARBA00023136"/>
    </source>
</evidence>
<evidence type="ECO:0000256" key="2">
    <source>
        <dbReference type="ARBA" id="ARBA00022656"/>
    </source>
</evidence>
<dbReference type="Pfam" id="PF07593">
    <property type="entry name" value="UnbV_ASPIC"/>
    <property type="match status" value="1"/>
</dbReference>
<dbReference type="InterPro" id="IPR013517">
    <property type="entry name" value="FG-GAP"/>
</dbReference>
<dbReference type="Gene3D" id="2.130.10.130">
    <property type="entry name" value="Integrin alpha, N-terminal"/>
    <property type="match status" value="2"/>
</dbReference>
<evidence type="ECO:0000256" key="7">
    <source>
        <dbReference type="SAM" id="MobiDB-lite"/>
    </source>
</evidence>
<comment type="subcellular location">
    <subcellularLocation>
        <location evidence="1">Membrane</location>
    </subcellularLocation>
</comment>
<proteinExistence type="predicted"/>
<dbReference type="InterPro" id="IPR018511">
    <property type="entry name" value="Hemolysin-typ_Ca-bd_CS"/>
</dbReference>
<dbReference type="InterPro" id="IPR028994">
    <property type="entry name" value="Integrin_alpha_N"/>
</dbReference>
<dbReference type="InterPro" id="IPR011049">
    <property type="entry name" value="Serralysin-like_metalloprot_C"/>
</dbReference>
<keyword evidence="3" id="KW-0732">Signal</keyword>
<dbReference type="InterPro" id="IPR011519">
    <property type="entry name" value="UnbV_ASPIC"/>
</dbReference>
<dbReference type="InterPro" id="IPR027039">
    <property type="entry name" value="Crtac1"/>
</dbReference>
<evidence type="ECO:0000256" key="3">
    <source>
        <dbReference type="ARBA" id="ARBA00022729"/>
    </source>
</evidence>
<evidence type="ECO:0000313" key="9">
    <source>
        <dbReference type="EMBL" id="VEP11584.1"/>
    </source>
</evidence>
<dbReference type="EMBL" id="CAACVJ010000013">
    <property type="protein sequence ID" value="VEP11584.1"/>
    <property type="molecule type" value="Genomic_DNA"/>
</dbReference>
<dbReference type="PRINTS" id="PR00313">
    <property type="entry name" value="CABNDNGRPT"/>
</dbReference>
<feature type="compositionally biased region" description="Low complexity" evidence="7">
    <location>
        <begin position="795"/>
        <end position="808"/>
    </location>
</feature>
<reference evidence="9 10" key="1">
    <citation type="submission" date="2019-01" db="EMBL/GenBank/DDBJ databases">
        <authorList>
            <person name="Brito A."/>
        </authorList>
    </citation>
    <scope>NUCLEOTIDE SEQUENCE [LARGE SCALE GENOMIC DNA]</scope>
    <source>
        <strain evidence="9">1</strain>
    </source>
</reference>
<feature type="domain" description="ASPIC/UnbV" evidence="8">
    <location>
        <begin position="617"/>
        <end position="679"/>
    </location>
</feature>
<dbReference type="GO" id="GO:0016020">
    <property type="term" value="C:membrane"/>
    <property type="evidence" value="ECO:0007669"/>
    <property type="project" value="UniProtKB-SubCell"/>
</dbReference>
<dbReference type="Proteomes" id="UP000320055">
    <property type="component" value="Unassembled WGS sequence"/>
</dbReference>
<accession>A0A563VJH0</accession>
<feature type="region of interest" description="Disordered" evidence="7">
    <location>
        <begin position="689"/>
        <end position="813"/>
    </location>
</feature>
<evidence type="ECO:0000259" key="8">
    <source>
        <dbReference type="Pfam" id="PF07593"/>
    </source>
</evidence>
<dbReference type="Pfam" id="PF00353">
    <property type="entry name" value="HemolysinCabind"/>
    <property type="match status" value="3"/>
</dbReference>
<keyword evidence="4" id="KW-0677">Repeat</keyword>
<keyword evidence="6" id="KW-0472">Membrane</keyword>
<feature type="compositionally biased region" description="Low complexity" evidence="7">
    <location>
        <begin position="735"/>
        <end position="756"/>
    </location>
</feature>
<name>A0A563VJH0_9CYAN</name>
<dbReference type="RefSeq" id="WP_144863831.1">
    <property type="nucleotide sequence ID" value="NZ_LR213774.1"/>
</dbReference>